<evidence type="ECO:0000313" key="1">
    <source>
        <dbReference type="Proteomes" id="UP000095286"/>
    </source>
</evidence>
<organism evidence="1 2">
    <name type="scientific">Rhabditophanes sp. KR3021</name>
    <dbReference type="NCBI Taxonomy" id="114890"/>
    <lineage>
        <taxon>Eukaryota</taxon>
        <taxon>Metazoa</taxon>
        <taxon>Ecdysozoa</taxon>
        <taxon>Nematoda</taxon>
        <taxon>Chromadorea</taxon>
        <taxon>Rhabditida</taxon>
        <taxon>Tylenchina</taxon>
        <taxon>Panagrolaimomorpha</taxon>
        <taxon>Strongyloidoidea</taxon>
        <taxon>Alloionematidae</taxon>
        <taxon>Rhabditophanes</taxon>
    </lineage>
</organism>
<dbReference type="WBParaSite" id="RSKR_0000296200.1">
    <property type="protein sequence ID" value="RSKR_0000296200.1"/>
    <property type="gene ID" value="RSKR_0000296200"/>
</dbReference>
<sequence>MKSSIAIFCLFAINLFCDADFLDNSNEAFELNLMHQITKNPQTTPIATSKQILELWRPPSFQLNCDSIMNNDKKYIDEQKKQRFTIDPKEFDLPMDCNSIKNRAYYPTNPLSKSEKEFPIAYARIVYESYPMIELFFAMSYSPQNHYCYSVDSKATAMFNKM</sequence>
<name>A0AC35TPJ9_9BILA</name>
<proteinExistence type="predicted"/>
<dbReference type="Proteomes" id="UP000095286">
    <property type="component" value="Unplaced"/>
</dbReference>
<protein>
    <submittedName>
        <fullName evidence="2">Astacin domain-containing protein</fullName>
    </submittedName>
</protein>
<reference evidence="2" key="1">
    <citation type="submission" date="2016-11" db="UniProtKB">
        <authorList>
            <consortium name="WormBaseParasite"/>
        </authorList>
    </citation>
    <scope>IDENTIFICATION</scope>
    <source>
        <strain evidence="2">KR3021</strain>
    </source>
</reference>
<accession>A0AC35TPJ9</accession>
<evidence type="ECO:0000313" key="2">
    <source>
        <dbReference type="WBParaSite" id="RSKR_0000296200.1"/>
    </source>
</evidence>